<keyword evidence="5" id="KW-1185">Reference proteome</keyword>
<keyword evidence="1" id="KW-0677">Repeat</keyword>
<dbReference type="PANTHER" id="PTHR24193:SF128">
    <property type="entry name" value="GA-BINDING PROTEIN SUBUNIT BETA-1"/>
    <property type="match status" value="1"/>
</dbReference>
<evidence type="ECO:0000256" key="3">
    <source>
        <dbReference type="PROSITE-ProRule" id="PRU00023"/>
    </source>
</evidence>
<gene>
    <name evidence="4" type="ORF">TKK_004081</name>
</gene>
<sequence>MAQLTNKDRLGEIMNQFKKNVTVEIIRTLREHVNWQVETQRYALLDRIFPFVSDWQGPPPNLRDIFRPEEIDRLLMDAVDYWGLNPRDEKAVTFVGFVFNSGYRDELDGQLDEAGRPTLRRTTALHRAARRRLIRKVSREDSLIKWLFGIYVRFDLNYVDESGLSHFHVACLTDSTLIVNTFLEHDHDPNLRWPENDDSPLHLALGTWDDRSINREMVELLLITGADPNAANKQGIRPLLLCVGHRTRGPDFLQSIFRFSKRPVEIDAPDESGDTALHWALRRGHGTVAKFLLLKGANPNVSNNRGLTPLHVISEVDDTGYLTETFFVICDQLGRKVDIDAHDIFCRSPLNLAVANIRPDVVERLLYRGAELKNFVFPKSGNFGYSRGKILEKEKSETQHDFRLRITAAVMAIVEHLKAEGFRLKKAHADMIKTLVDKYQLYDSGARRDRLWYKHESFAKVAKKISLHRDTTLYGLLKLDSKRAAERLRFAHLYKLACLKTFCKLLDVHKEAFIAHLWKKIFPTMWESESKDQ</sequence>
<reference evidence="4 5" key="1">
    <citation type="journal article" date="2024" name="bioRxiv">
        <title>A reference genome for Trichogramma kaykai: A tiny desert-dwelling parasitoid wasp with competing sex-ratio distorters.</title>
        <authorList>
            <person name="Culotta J."/>
            <person name="Lindsey A.R."/>
        </authorList>
    </citation>
    <scope>NUCLEOTIDE SEQUENCE [LARGE SCALE GENOMIC DNA]</scope>
    <source>
        <strain evidence="4 5">KSX58</strain>
    </source>
</reference>
<evidence type="ECO:0000256" key="2">
    <source>
        <dbReference type="ARBA" id="ARBA00023043"/>
    </source>
</evidence>
<comment type="caution">
    <text evidence="4">The sequence shown here is derived from an EMBL/GenBank/DDBJ whole genome shotgun (WGS) entry which is preliminary data.</text>
</comment>
<dbReference type="SMART" id="SM00248">
    <property type="entry name" value="ANK"/>
    <property type="match status" value="4"/>
</dbReference>
<name>A0ABD2XCS9_9HYME</name>
<dbReference type="Pfam" id="PF12796">
    <property type="entry name" value="Ank_2"/>
    <property type="match status" value="1"/>
</dbReference>
<dbReference type="EMBL" id="JBJJXI010000032">
    <property type="protein sequence ID" value="KAL3402918.1"/>
    <property type="molecule type" value="Genomic_DNA"/>
</dbReference>
<dbReference type="Gene3D" id="1.25.40.20">
    <property type="entry name" value="Ankyrin repeat-containing domain"/>
    <property type="match status" value="2"/>
</dbReference>
<dbReference type="PROSITE" id="PS50297">
    <property type="entry name" value="ANK_REP_REGION"/>
    <property type="match status" value="2"/>
</dbReference>
<evidence type="ECO:0000256" key="1">
    <source>
        <dbReference type="ARBA" id="ARBA00022737"/>
    </source>
</evidence>
<dbReference type="InterPro" id="IPR002110">
    <property type="entry name" value="Ankyrin_rpt"/>
</dbReference>
<dbReference type="Proteomes" id="UP001627154">
    <property type="component" value="Unassembled WGS sequence"/>
</dbReference>
<dbReference type="PROSITE" id="PS50088">
    <property type="entry name" value="ANK_REPEAT"/>
    <property type="match status" value="2"/>
</dbReference>
<evidence type="ECO:0000313" key="5">
    <source>
        <dbReference type="Proteomes" id="UP001627154"/>
    </source>
</evidence>
<proteinExistence type="predicted"/>
<accession>A0ABD2XCS9</accession>
<dbReference type="InterPro" id="IPR036770">
    <property type="entry name" value="Ankyrin_rpt-contain_sf"/>
</dbReference>
<protein>
    <submittedName>
        <fullName evidence="4">Uncharacterized protein</fullName>
    </submittedName>
</protein>
<evidence type="ECO:0000313" key="4">
    <source>
        <dbReference type="EMBL" id="KAL3402918.1"/>
    </source>
</evidence>
<dbReference type="AlphaFoldDB" id="A0ABD2XCS9"/>
<dbReference type="InterPro" id="IPR050663">
    <property type="entry name" value="Ankyrin-SOCS_Box"/>
</dbReference>
<feature type="repeat" description="ANK" evidence="3">
    <location>
        <begin position="196"/>
        <end position="233"/>
    </location>
</feature>
<feature type="repeat" description="ANK" evidence="3">
    <location>
        <begin position="272"/>
        <end position="304"/>
    </location>
</feature>
<organism evidence="4 5">
    <name type="scientific">Trichogramma kaykai</name>
    <dbReference type="NCBI Taxonomy" id="54128"/>
    <lineage>
        <taxon>Eukaryota</taxon>
        <taxon>Metazoa</taxon>
        <taxon>Ecdysozoa</taxon>
        <taxon>Arthropoda</taxon>
        <taxon>Hexapoda</taxon>
        <taxon>Insecta</taxon>
        <taxon>Pterygota</taxon>
        <taxon>Neoptera</taxon>
        <taxon>Endopterygota</taxon>
        <taxon>Hymenoptera</taxon>
        <taxon>Apocrita</taxon>
        <taxon>Proctotrupomorpha</taxon>
        <taxon>Chalcidoidea</taxon>
        <taxon>Trichogrammatidae</taxon>
        <taxon>Trichogramma</taxon>
    </lineage>
</organism>
<dbReference type="PANTHER" id="PTHR24193">
    <property type="entry name" value="ANKYRIN REPEAT PROTEIN"/>
    <property type="match status" value="1"/>
</dbReference>
<keyword evidence="2 3" id="KW-0040">ANK repeat</keyword>
<dbReference type="SUPFAM" id="SSF48403">
    <property type="entry name" value="Ankyrin repeat"/>
    <property type="match status" value="1"/>
</dbReference>